<dbReference type="Pfam" id="PF04883">
    <property type="entry name" value="HK97-gp10_like"/>
    <property type="match status" value="1"/>
</dbReference>
<dbReference type="AlphaFoldDB" id="A0A412NGM3"/>
<evidence type="ECO:0000313" key="2">
    <source>
        <dbReference type="Proteomes" id="UP000283834"/>
    </source>
</evidence>
<accession>A0A412NGM3</accession>
<protein>
    <submittedName>
        <fullName evidence="1">HK97 gp10 family phage protein</fullName>
    </submittedName>
</protein>
<proteinExistence type="predicted"/>
<dbReference type="Proteomes" id="UP000283834">
    <property type="component" value="Unassembled WGS sequence"/>
</dbReference>
<reference evidence="1 2" key="1">
    <citation type="submission" date="2018-08" db="EMBL/GenBank/DDBJ databases">
        <title>A genome reference for cultivated species of the human gut microbiota.</title>
        <authorList>
            <person name="Zou Y."/>
            <person name="Xue W."/>
            <person name="Luo G."/>
        </authorList>
    </citation>
    <scope>NUCLEOTIDE SEQUENCE [LARGE SCALE GENOMIC DNA]</scope>
    <source>
        <strain evidence="1 2">AF19-16AC</strain>
    </source>
</reference>
<gene>
    <name evidence="1" type="ORF">DWX36_09690</name>
</gene>
<dbReference type="EMBL" id="QRWQ01000008">
    <property type="protein sequence ID" value="RGT38497.1"/>
    <property type="molecule type" value="Genomic_DNA"/>
</dbReference>
<name>A0A412NGM3_MEDGN</name>
<comment type="caution">
    <text evidence="1">The sequence shown here is derived from an EMBL/GenBank/DDBJ whole genome shotgun (WGS) entry which is preliminary data.</text>
</comment>
<organism evidence="1 2">
    <name type="scientific">Mediterraneibacter gnavus</name>
    <name type="common">Ruminococcus gnavus</name>
    <dbReference type="NCBI Taxonomy" id="33038"/>
    <lineage>
        <taxon>Bacteria</taxon>
        <taxon>Bacillati</taxon>
        <taxon>Bacillota</taxon>
        <taxon>Clostridia</taxon>
        <taxon>Lachnospirales</taxon>
        <taxon>Lachnospiraceae</taxon>
        <taxon>Mediterraneibacter</taxon>
    </lineage>
</organism>
<evidence type="ECO:0000313" key="1">
    <source>
        <dbReference type="EMBL" id="RGT38497.1"/>
    </source>
</evidence>
<sequence>MTEFKEFFGKMEQFAKGQFKEELIEYVDTIGFDFLRVVQDEIVRRKVIDTRLLLASFEKGSAGNIWEIADGGLTLEVGTNVEYATYVHDGHWTNSKGVAQRWVPGYWEGDRFIYDPAAKTGMLLKQKWVKGNPYFDSAIRIYNKIFQASLEVKLEEWLDKYLGG</sequence>
<dbReference type="InterPro" id="IPR010064">
    <property type="entry name" value="HK97-gp10_tail"/>
</dbReference>